<evidence type="ECO:0000259" key="16">
    <source>
        <dbReference type="Pfam" id="PF07504"/>
    </source>
</evidence>
<dbReference type="EMBL" id="FOIB01000013">
    <property type="protein sequence ID" value="SEU38417.1"/>
    <property type="molecule type" value="Genomic_DNA"/>
</dbReference>
<evidence type="ECO:0000256" key="8">
    <source>
        <dbReference type="ARBA" id="ARBA00023049"/>
    </source>
</evidence>
<dbReference type="Proteomes" id="UP000321514">
    <property type="component" value="Unassembled WGS sequence"/>
</dbReference>
<dbReference type="Proteomes" id="UP000183760">
    <property type="component" value="Unassembled WGS sequence"/>
</dbReference>
<comment type="subcellular location">
    <subcellularLocation>
        <location evidence="11">Secreted</location>
    </subcellularLocation>
</comment>
<feature type="domain" description="FTP" evidence="16">
    <location>
        <begin position="103"/>
        <end position="153"/>
    </location>
</feature>
<dbReference type="GO" id="GO:0004222">
    <property type="term" value="F:metalloendopeptidase activity"/>
    <property type="evidence" value="ECO:0007669"/>
    <property type="project" value="UniProtKB-UniRule"/>
</dbReference>
<keyword evidence="3 11" id="KW-0645">Protease</keyword>
<evidence type="ECO:0000256" key="7">
    <source>
        <dbReference type="ARBA" id="ARBA00022833"/>
    </source>
</evidence>
<accession>A0A511TH66</accession>
<dbReference type="Pfam" id="PF02868">
    <property type="entry name" value="Peptidase_M4_C"/>
    <property type="match status" value="1"/>
</dbReference>
<keyword evidence="19" id="KW-1185">Reference proteome</keyword>
<feature type="region of interest" description="Disordered" evidence="12">
    <location>
        <begin position="483"/>
        <end position="508"/>
    </location>
</feature>
<feature type="active site" description="Proton donor" evidence="10">
    <location>
        <position position="525"/>
    </location>
</feature>
<dbReference type="InterPro" id="IPR023612">
    <property type="entry name" value="Peptidase_M4"/>
</dbReference>
<dbReference type="GO" id="GO:0005576">
    <property type="term" value="C:extracellular region"/>
    <property type="evidence" value="ECO:0007669"/>
    <property type="project" value="UniProtKB-SubCell"/>
</dbReference>
<feature type="domain" description="Peptidase M4 C-terminal" evidence="14">
    <location>
        <begin position="439"/>
        <end position="612"/>
    </location>
</feature>
<reference evidence="18 19" key="1">
    <citation type="submission" date="2016-10" db="EMBL/GenBank/DDBJ databases">
        <authorList>
            <person name="Varghese N."/>
            <person name="Submissions S."/>
        </authorList>
    </citation>
    <scope>NUCLEOTIDE SEQUENCE [LARGE SCALE GENOMIC DNA]</scope>
    <source>
        <strain evidence="18 19">DSM 16525</strain>
    </source>
</reference>
<keyword evidence="9" id="KW-0865">Zymogen</keyword>
<feature type="domain" description="Peptidase M4" evidence="13">
    <location>
        <begin position="288"/>
        <end position="436"/>
    </location>
</feature>
<dbReference type="AlphaFoldDB" id="A0A511TH66"/>
<dbReference type="InterPro" id="IPR025711">
    <property type="entry name" value="PepSY"/>
</dbReference>
<evidence type="ECO:0000256" key="5">
    <source>
        <dbReference type="ARBA" id="ARBA00022729"/>
    </source>
</evidence>
<feature type="compositionally biased region" description="Low complexity" evidence="12">
    <location>
        <begin position="43"/>
        <end position="58"/>
    </location>
</feature>
<feature type="region of interest" description="Disordered" evidence="12">
    <location>
        <begin position="1"/>
        <end position="25"/>
    </location>
</feature>
<evidence type="ECO:0000256" key="4">
    <source>
        <dbReference type="ARBA" id="ARBA00022723"/>
    </source>
</evidence>
<evidence type="ECO:0000313" key="19">
    <source>
        <dbReference type="Proteomes" id="UP000183760"/>
    </source>
</evidence>
<keyword evidence="5" id="KW-0732">Signal</keyword>
<keyword evidence="11" id="KW-0964">Secreted</keyword>
<evidence type="ECO:0000256" key="10">
    <source>
        <dbReference type="PIRSR" id="PIRSR623612-1"/>
    </source>
</evidence>
<dbReference type="EMBL" id="BJXR01000072">
    <property type="protein sequence ID" value="GEN12983.1"/>
    <property type="molecule type" value="Genomic_DNA"/>
</dbReference>
<dbReference type="Gene3D" id="3.10.450.490">
    <property type="match status" value="1"/>
</dbReference>
<evidence type="ECO:0000259" key="14">
    <source>
        <dbReference type="Pfam" id="PF02868"/>
    </source>
</evidence>
<evidence type="ECO:0000256" key="1">
    <source>
        <dbReference type="ARBA" id="ARBA00001947"/>
    </source>
</evidence>
<organism evidence="17 20">
    <name type="scientific">Myxococcus fulvus</name>
    <dbReference type="NCBI Taxonomy" id="33"/>
    <lineage>
        <taxon>Bacteria</taxon>
        <taxon>Pseudomonadati</taxon>
        <taxon>Myxococcota</taxon>
        <taxon>Myxococcia</taxon>
        <taxon>Myxococcales</taxon>
        <taxon>Cystobacterineae</taxon>
        <taxon>Myxococcaceae</taxon>
        <taxon>Myxococcus</taxon>
    </lineage>
</organism>
<evidence type="ECO:0000256" key="6">
    <source>
        <dbReference type="ARBA" id="ARBA00022801"/>
    </source>
</evidence>
<feature type="compositionally biased region" description="Low complexity" evidence="12">
    <location>
        <begin position="267"/>
        <end position="283"/>
    </location>
</feature>
<feature type="domain" description="PepSY" evidence="15">
    <location>
        <begin position="166"/>
        <end position="240"/>
    </location>
</feature>
<dbReference type="PANTHER" id="PTHR33794:SF1">
    <property type="entry name" value="BACILLOLYSIN"/>
    <property type="match status" value="1"/>
</dbReference>
<evidence type="ECO:0000256" key="11">
    <source>
        <dbReference type="RuleBase" id="RU366073"/>
    </source>
</evidence>
<gene>
    <name evidence="17" type="primary">npr</name>
    <name evidence="17" type="ORF">MFU01_80200</name>
    <name evidence="18" type="ORF">SAMN05443572_11353</name>
</gene>
<comment type="similarity">
    <text evidence="2 11">Belongs to the peptidase M4 family.</text>
</comment>
<keyword evidence="4" id="KW-0479">Metal-binding</keyword>
<dbReference type="Gene3D" id="3.10.450.40">
    <property type="match status" value="1"/>
</dbReference>
<feature type="active site" evidence="10">
    <location>
        <position position="429"/>
    </location>
</feature>
<keyword evidence="7 11" id="KW-0862">Zinc</keyword>
<comment type="cofactor">
    <cofactor evidence="1 11">
        <name>Zn(2+)</name>
        <dbReference type="ChEBI" id="CHEBI:29105"/>
    </cofactor>
</comment>
<dbReference type="PANTHER" id="PTHR33794">
    <property type="entry name" value="BACILLOLYSIN"/>
    <property type="match status" value="1"/>
</dbReference>
<evidence type="ECO:0000313" key="20">
    <source>
        <dbReference type="Proteomes" id="UP000321514"/>
    </source>
</evidence>
<dbReference type="RefSeq" id="WP_074958340.1">
    <property type="nucleotide sequence ID" value="NZ_BJXR01000072.1"/>
</dbReference>
<evidence type="ECO:0000313" key="17">
    <source>
        <dbReference type="EMBL" id="GEN12983.1"/>
    </source>
</evidence>
<evidence type="ECO:0000259" key="13">
    <source>
        <dbReference type="Pfam" id="PF01447"/>
    </source>
</evidence>
<dbReference type="Gene3D" id="3.10.170.10">
    <property type="match status" value="1"/>
</dbReference>
<dbReference type="Pfam" id="PF03413">
    <property type="entry name" value="PepSY"/>
    <property type="match status" value="1"/>
</dbReference>
<dbReference type="CDD" id="cd09597">
    <property type="entry name" value="M4_TLP"/>
    <property type="match status" value="1"/>
</dbReference>
<dbReference type="GO" id="GO:0046872">
    <property type="term" value="F:metal ion binding"/>
    <property type="evidence" value="ECO:0007669"/>
    <property type="project" value="UniProtKB-UniRule"/>
</dbReference>
<feature type="region of interest" description="Disordered" evidence="12">
    <location>
        <begin position="41"/>
        <end position="63"/>
    </location>
</feature>
<dbReference type="STRING" id="1334629.MFUL124B02_09985"/>
<evidence type="ECO:0000313" key="18">
    <source>
        <dbReference type="EMBL" id="SEU38417.1"/>
    </source>
</evidence>
<dbReference type="InterPro" id="IPR001570">
    <property type="entry name" value="Peptidase_M4_C_domain"/>
</dbReference>
<evidence type="ECO:0000256" key="12">
    <source>
        <dbReference type="SAM" id="MobiDB-lite"/>
    </source>
</evidence>
<evidence type="ECO:0000256" key="3">
    <source>
        <dbReference type="ARBA" id="ARBA00022670"/>
    </source>
</evidence>
<sequence>MKIRADLPKLPVTRSTDTRPATAPEVKNKALGFTEGSTFEASTKPALAKPATPLTAPTVKSGPVALDSATSKAAIQTTLDFVQKQAAPTVSQLLAGKQGVNTADFAPRAVEKDDLGFTHVRMDRKHEGVPVFGEQVVGHLDREGKLESLTGDVGTIPAGLGKKETKLSAEDALAVAQKEFNGPTDRKPVSERVIFKDANGEYKAAYHVELSNTTDVGPGKDPRRMQYLVDANTGKVLEQYNQMGGVGSHAHGADHAGHSHAVKPSLTAETPTTEEPGTPAPSSKADDTTQYSGKVEIGSTKTADGKYSLEDTSRGGGVVTRDALNRDPNTDSTTHAAVTDDNDIWGEGTDSARNKDAVDAQYGAQATYDFYKDVLGRDSIDGKGEKLISDVHVGKDFANAFWDGEKMNYGDGDGDQFGSLTTLDIAGHEITHGLTERTAGLQYRNESGALNEAMSDIMGVGVEWYASQRNDAVKFDWTVGEDTFTPNNGDDTDGLRDLSNPSSDGMSPDHYSKRYTGWQDNGGVHINSGIPNNAFYLLSEGGKNRTSGVEVKDGIGIEKGLKIYSRALNFYMTPTTNFAQAKEATYKAAQDLYGKDSVEAQKVLESWGAVGVK</sequence>
<dbReference type="OrthoDB" id="5378341at2"/>
<dbReference type="SUPFAM" id="SSF55486">
    <property type="entry name" value="Metalloproteases ('zincins'), catalytic domain"/>
    <property type="match status" value="1"/>
</dbReference>
<evidence type="ECO:0000256" key="2">
    <source>
        <dbReference type="ARBA" id="ARBA00009388"/>
    </source>
</evidence>
<dbReference type="EC" id="3.4.24.-" evidence="11"/>
<dbReference type="InterPro" id="IPR050728">
    <property type="entry name" value="Zinc_Metalloprotease_M4"/>
</dbReference>
<dbReference type="GO" id="GO:0006508">
    <property type="term" value="P:proteolysis"/>
    <property type="evidence" value="ECO:0007669"/>
    <property type="project" value="UniProtKB-KW"/>
</dbReference>
<evidence type="ECO:0000259" key="15">
    <source>
        <dbReference type="Pfam" id="PF03413"/>
    </source>
</evidence>
<feature type="region of interest" description="Disordered" evidence="12">
    <location>
        <begin position="267"/>
        <end position="350"/>
    </location>
</feature>
<dbReference type="Gene3D" id="1.10.390.10">
    <property type="entry name" value="Neutral Protease Domain 2"/>
    <property type="match status" value="1"/>
</dbReference>
<proteinExistence type="inferred from homology"/>
<dbReference type="InterPro" id="IPR011096">
    <property type="entry name" value="FTP_domain"/>
</dbReference>
<reference evidence="17 20" key="2">
    <citation type="submission" date="2019-07" db="EMBL/GenBank/DDBJ databases">
        <title>Whole genome shotgun sequence of Myxococcus fulvus NBRC 100333.</title>
        <authorList>
            <person name="Hosoyama A."/>
            <person name="Uohara A."/>
            <person name="Ohji S."/>
            <person name="Ichikawa N."/>
        </authorList>
    </citation>
    <scope>NUCLEOTIDE SEQUENCE [LARGE SCALE GENOMIC DNA]</scope>
    <source>
        <strain evidence="17 20">NBRC 100333</strain>
    </source>
</reference>
<dbReference type="Pfam" id="PF01447">
    <property type="entry name" value="Peptidase_M4"/>
    <property type="match status" value="1"/>
</dbReference>
<feature type="compositionally biased region" description="Basic and acidic residues" evidence="12">
    <location>
        <begin position="303"/>
        <end position="313"/>
    </location>
</feature>
<dbReference type="PRINTS" id="PR00730">
    <property type="entry name" value="THERMOLYSIN"/>
</dbReference>
<dbReference type="InterPro" id="IPR013856">
    <property type="entry name" value="Peptidase_M4_domain"/>
</dbReference>
<dbReference type="InterPro" id="IPR027268">
    <property type="entry name" value="Peptidase_M4/M1_CTD_sf"/>
</dbReference>
<keyword evidence="6 11" id="KW-0378">Hydrolase</keyword>
<name>A0A511TH66_MYXFU</name>
<keyword evidence="8 11" id="KW-0482">Metalloprotease</keyword>
<comment type="function">
    <text evidence="11">Extracellular zinc metalloprotease.</text>
</comment>
<dbReference type="Pfam" id="PF07504">
    <property type="entry name" value="FTP"/>
    <property type="match status" value="1"/>
</dbReference>
<comment type="caution">
    <text evidence="17">The sequence shown here is derived from an EMBL/GenBank/DDBJ whole genome shotgun (WGS) entry which is preliminary data.</text>
</comment>
<evidence type="ECO:0000256" key="9">
    <source>
        <dbReference type="ARBA" id="ARBA00023145"/>
    </source>
</evidence>
<protein>
    <recommendedName>
        <fullName evidence="11">Neutral metalloproteinase</fullName>
        <ecNumber evidence="11">3.4.24.-</ecNumber>
    </recommendedName>
</protein>